<dbReference type="Proteomes" id="UP000065521">
    <property type="component" value="Unassembled WGS sequence"/>
</dbReference>
<dbReference type="PRINTS" id="PR00111">
    <property type="entry name" value="ABHYDROLASE"/>
</dbReference>
<dbReference type="AlphaFoldDB" id="A0A102JYH8"/>
<protein>
    <submittedName>
        <fullName evidence="2">Alpha/beta hydrolase</fullName>
    </submittedName>
</protein>
<dbReference type="InterPro" id="IPR029058">
    <property type="entry name" value="AB_hydrolase_fold"/>
</dbReference>
<dbReference type="EMBL" id="LOTN01000084">
    <property type="protein sequence ID" value="KUZ79847.1"/>
    <property type="molecule type" value="Genomic_DNA"/>
</dbReference>
<dbReference type="PANTHER" id="PTHR43689:SF8">
    <property type="entry name" value="ALPHA_BETA-HYDROLASES SUPERFAMILY PROTEIN"/>
    <property type="match status" value="1"/>
</dbReference>
<dbReference type="Pfam" id="PF12697">
    <property type="entry name" value="Abhydrolase_6"/>
    <property type="match status" value="1"/>
</dbReference>
<dbReference type="PANTHER" id="PTHR43689">
    <property type="entry name" value="HYDROLASE"/>
    <property type="match status" value="1"/>
</dbReference>
<gene>
    <name evidence="2" type="ORF">WI38_01990</name>
</gene>
<dbReference type="SUPFAM" id="SSF53474">
    <property type="entry name" value="alpha/beta-Hydrolases"/>
    <property type="match status" value="1"/>
</dbReference>
<dbReference type="GO" id="GO:0016787">
    <property type="term" value="F:hydrolase activity"/>
    <property type="evidence" value="ECO:0007669"/>
    <property type="project" value="UniProtKB-KW"/>
</dbReference>
<dbReference type="RefSeq" id="WP_059638609.1">
    <property type="nucleotide sequence ID" value="NZ_LOTK01000064.1"/>
</dbReference>
<proteinExistence type="predicted"/>
<evidence type="ECO:0000313" key="3">
    <source>
        <dbReference type="Proteomes" id="UP000065521"/>
    </source>
</evidence>
<accession>A0A102JYH8</accession>
<comment type="caution">
    <text evidence="2">The sequence shown here is derived from an EMBL/GenBank/DDBJ whole genome shotgun (WGS) entry which is preliminary data.</text>
</comment>
<keyword evidence="2" id="KW-0378">Hydrolase</keyword>
<organism evidence="2 3">
    <name type="scientific">Burkholderia ubonensis</name>
    <dbReference type="NCBI Taxonomy" id="101571"/>
    <lineage>
        <taxon>Bacteria</taxon>
        <taxon>Pseudomonadati</taxon>
        <taxon>Pseudomonadota</taxon>
        <taxon>Betaproteobacteria</taxon>
        <taxon>Burkholderiales</taxon>
        <taxon>Burkholderiaceae</taxon>
        <taxon>Burkholderia</taxon>
        <taxon>Burkholderia cepacia complex</taxon>
    </lineage>
</organism>
<reference evidence="2 3" key="1">
    <citation type="submission" date="2015-11" db="EMBL/GenBank/DDBJ databases">
        <title>Expanding the genomic diversity of Burkholderia species for the development of highly accurate diagnostics.</title>
        <authorList>
            <person name="Sahl J."/>
            <person name="Keim P."/>
            <person name="Wagner D."/>
        </authorList>
    </citation>
    <scope>NUCLEOTIDE SEQUENCE [LARGE SCALE GENOMIC DNA]</scope>
    <source>
        <strain evidence="2 3">RF32-BP4</strain>
    </source>
</reference>
<dbReference type="Gene3D" id="3.40.50.1820">
    <property type="entry name" value="alpha/beta hydrolase"/>
    <property type="match status" value="1"/>
</dbReference>
<name>A0A102JYH8_9BURK</name>
<evidence type="ECO:0000259" key="1">
    <source>
        <dbReference type="Pfam" id="PF12697"/>
    </source>
</evidence>
<feature type="domain" description="AB hydrolase-1" evidence="1">
    <location>
        <begin position="7"/>
        <end position="234"/>
    </location>
</feature>
<dbReference type="InterPro" id="IPR000073">
    <property type="entry name" value="AB_hydrolase_1"/>
</dbReference>
<evidence type="ECO:0000313" key="2">
    <source>
        <dbReference type="EMBL" id="KUZ79847.1"/>
    </source>
</evidence>
<sequence>MNLHTPIVFIHGFIGTFDVPAWPGPHLAPDLLGYGAHRTASPDSITLAAQVEHLRQTIDTHFGDAPVDIVGHSVGGAIAMLFAHAHPARVRRIVNVEGNFTLGDAFWSASVGRMSPAEADAMLDTLRADPLAWLRGAIADPAPELAATATRWLAHQPASTLRAMGRSVVATTGDAGYLNALAQVFERHPVYLIAGERSRDGWHVPDWALARSAGLEIIGGGGHLMTTEQPDAFRASIARCLT</sequence>